<dbReference type="PANTHER" id="PTHR43065">
    <property type="entry name" value="SENSOR HISTIDINE KINASE"/>
    <property type="match status" value="1"/>
</dbReference>
<dbReference type="PROSITE" id="PS50109">
    <property type="entry name" value="HIS_KIN"/>
    <property type="match status" value="1"/>
</dbReference>
<dbReference type="Pfam" id="PF00512">
    <property type="entry name" value="HisKA"/>
    <property type="match status" value="1"/>
</dbReference>
<evidence type="ECO:0000256" key="10">
    <source>
        <dbReference type="SAM" id="Phobius"/>
    </source>
</evidence>
<reference evidence="12 13" key="1">
    <citation type="journal article" date="2009" name="Int. J. Syst. Evol. Microbiol.">
        <title>Paenibacillus contaminans sp. nov., isolated from a contaminated laboratory plate.</title>
        <authorList>
            <person name="Chou J.H."/>
            <person name="Lee J.H."/>
            <person name="Lin M.C."/>
            <person name="Chang P.S."/>
            <person name="Arun A.B."/>
            <person name="Young C.C."/>
            <person name="Chen W.M."/>
        </authorList>
    </citation>
    <scope>NUCLEOTIDE SEQUENCE [LARGE SCALE GENOMIC DNA]</scope>
    <source>
        <strain evidence="12 13">CKOBP-6</strain>
    </source>
</reference>
<proteinExistence type="predicted"/>
<evidence type="ECO:0000256" key="3">
    <source>
        <dbReference type="ARBA" id="ARBA00022553"/>
    </source>
</evidence>
<dbReference type="Pfam" id="PF02518">
    <property type="entry name" value="HATPase_c"/>
    <property type="match status" value="1"/>
</dbReference>
<keyword evidence="10" id="KW-1133">Transmembrane helix</keyword>
<dbReference type="Gene3D" id="1.10.287.130">
    <property type="match status" value="1"/>
</dbReference>
<feature type="transmembrane region" description="Helical" evidence="10">
    <location>
        <begin position="412"/>
        <end position="431"/>
    </location>
</feature>
<dbReference type="InterPro" id="IPR036890">
    <property type="entry name" value="HATPase_C_sf"/>
</dbReference>
<evidence type="ECO:0000256" key="2">
    <source>
        <dbReference type="ARBA" id="ARBA00012438"/>
    </source>
</evidence>
<keyword evidence="4" id="KW-0808">Transferase</keyword>
<gene>
    <name evidence="12" type="ORF">DQG23_35800</name>
</gene>
<feature type="compositionally biased region" description="Low complexity" evidence="9">
    <location>
        <begin position="85"/>
        <end position="100"/>
    </location>
</feature>
<feature type="transmembrane region" description="Helical" evidence="10">
    <location>
        <begin position="225"/>
        <end position="245"/>
    </location>
</feature>
<evidence type="ECO:0000256" key="7">
    <source>
        <dbReference type="ARBA" id="ARBA00022840"/>
    </source>
</evidence>
<dbReference type="SUPFAM" id="SSF55874">
    <property type="entry name" value="ATPase domain of HSP90 chaperone/DNA topoisomerase II/histidine kinase"/>
    <property type="match status" value="1"/>
</dbReference>
<feature type="transmembrane region" description="Helical" evidence="10">
    <location>
        <begin position="285"/>
        <end position="304"/>
    </location>
</feature>
<dbReference type="InterPro" id="IPR003594">
    <property type="entry name" value="HATPase_dom"/>
</dbReference>
<dbReference type="AlphaFoldDB" id="A0A329LUT5"/>
<name>A0A329LUT5_9BACL</name>
<dbReference type="Gene3D" id="3.30.565.10">
    <property type="entry name" value="Histidine kinase-like ATPase, C-terminal domain"/>
    <property type="match status" value="1"/>
</dbReference>
<feature type="region of interest" description="Disordered" evidence="9">
    <location>
        <begin position="65"/>
        <end position="106"/>
    </location>
</feature>
<evidence type="ECO:0000256" key="5">
    <source>
        <dbReference type="ARBA" id="ARBA00022741"/>
    </source>
</evidence>
<evidence type="ECO:0000256" key="4">
    <source>
        <dbReference type="ARBA" id="ARBA00022679"/>
    </source>
</evidence>
<accession>A0A329LUT5</accession>
<dbReference type="GO" id="GO:0000155">
    <property type="term" value="F:phosphorelay sensor kinase activity"/>
    <property type="evidence" value="ECO:0007669"/>
    <property type="project" value="InterPro"/>
</dbReference>
<keyword evidence="7" id="KW-0067">ATP-binding</keyword>
<dbReference type="InterPro" id="IPR036097">
    <property type="entry name" value="HisK_dim/P_sf"/>
</dbReference>
<comment type="catalytic activity">
    <reaction evidence="1">
        <text>ATP + protein L-histidine = ADP + protein N-phospho-L-histidine.</text>
        <dbReference type="EC" id="2.7.13.3"/>
    </reaction>
</comment>
<dbReference type="InterPro" id="IPR005467">
    <property type="entry name" value="His_kinase_dom"/>
</dbReference>
<feature type="transmembrane region" description="Helical" evidence="10">
    <location>
        <begin position="348"/>
        <end position="370"/>
    </location>
</feature>
<dbReference type="SMART" id="SM00387">
    <property type="entry name" value="HATPase_c"/>
    <property type="match status" value="1"/>
</dbReference>
<evidence type="ECO:0000256" key="1">
    <source>
        <dbReference type="ARBA" id="ARBA00000085"/>
    </source>
</evidence>
<dbReference type="EC" id="2.7.13.3" evidence="2"/>
<dbReference type="SMART" id="SM00388">
    <property type="entry name" value="HisKA"/>
    <property type="match status" value="1"/>
</dbReference>
<keyword evidence="8" id="KW-0902">Two-component regulatory system</keyword>
<feature type="domain" description="Histidine kinase" evidence="11">
    <location>
        <begin position="470"/>
        <end position="674"/>
    </location>
</feature>
<dbReference type="RefSeq" id="WP_113035839.1">
    <property type="nucleotide sequence ID" value="NZ_QMFB01000036.1"/>
</dbReference>
<dbReference type="OrthoDB" id="9815750at2"/>
<keyword evidence="10" id="KW-0812">Transmembrane</keyword>
<keyword evidence="6 12" id="KW-0418">Kinase</keyword>
<organism evidence="12 13">
    <name type="scientific">Paenibacillus contaminans</name>
    <dbReference type="NCBI Taxonomy" id="450362"/>
    <lineage>
        <taxon>Bacteria</taxon>
        <taxon>Bacillati</taxon>
        <taxon>Bacillota</taxon>
        <taxon>Bacilli</taxon>
        <taxon>Bacillales</taxon>
        <taxon>Paenibacillaceae</taxon>
        <taxon>Paenibacillus</taxon>
    </lineage>
</organism>
<evidence type="ECO:0000313" key="13">
    <source>
        <dbReference type="Proteomes" id="UP000250369"/>
    </source>
</evidence>
<evidence type="ECO:0000313" key="12">
    <source>
        <dbReference type="EMBL" id="RAV11731.1"/>
    </source>
</evidence>
<keyword evidence="13" id="KW-1185">Reference proteome</keyword>
<keyword evidence="10" id="KW-0472">Membrane</keyword>
<sequence length="681" mass="76382">MRAVPKTAVLFLFLVVLAFVFVDRSVGGNKPPETETIAQWHIKWDTATNGEKMNVLEAMGLQVQESVDPPPDGKTGELVPLGNDSTKSGGKAARGKSAGTDDTDDGWTFVDGAQSVPSKPDGVRAAWIKFELPELGWTRAGLMIDKLYSQNYAVVLDGKVIQESRRSYLYEVNKVLLPLTPEDSFKSLYIRIETSGEKLGIESAIRVGDHHELLKQFMKQDLIDVVLGSAFIFFALMMLICSFFLKNTHFTNWLSLSLVILALGLMVITYSPFLYTFFGQWGDRLFLLFDISLLVFLPALTYFFETVFGSGKFSMIRLFRIFQISYSFLCILLTAINEFTAYQYEAAHYFITVLLLGVTMIIQFVLLVGYTIVFTWRGNKDAIIFTSGFAIFAAAAVTDLVLYYSHSQNYDLVLWKFGVVGFVVGLIAILGRSFARDRDKLISYSSELELYNNRLQRSEKMQIISELAASVAHEVRNPLQVTRGFLQLLGEKSDDKEKAYMKLALEELDRAANIITDFLTFAKPELEHVTVLQLCDELKHIEGILVPLANLQGGEIELEIPSNLYIRGNSAKLKQALINIVKNSIEALEEKGTIRIWAYEEFGEAIIHIKDNGIGMGPEELAKLGEPYYSNKTKGTGLGLMVTFRIIEVMQGKLQFRSEKGMGTEAIIRFPSVLEAKPELL</sequence>
<comment type="caution">
    <text evidence="12">The sequence shown here is derived from an EMBL/GenBank/DDBJ whole genome shotgun (WGS) entry which is preliminary data.</text>
</comment>
<evidence type="ECO:0000259" key="11">
    <source>
        <dbReference type="PROSITE" id="PS50109"/>
    </source>
</evidence>
<protein>
    <recommendedName>
        <fullName evidence="2">histidine kinase</fullName>
        <ecNumber evidence="2">2.7.13.3</ecNumber>
    </recommendedName>
</protein>
<dbReference type="CDD" id="cd00082">
    <property type="entry name" value="HisKA"/>
    <property type="match status" value="1"/>
</dbReference>
<dbReference type="InterPro" id="IPR004358">
    <property type="entry name" value="Sig_transdc_His_kin-like_C"/>
</dbReference>
<dbReference type="Proteomes" id="UP000250369">
    <property type="component" value="Unassembled WGS sequence"/>
</dbReference>
<feature type="transmembrane region" description="Helical" evidence="10">
    <location>
        <begin position="382"/>
        <end position="406"/>
    </location>
</feature>
<dbReference type="PANTHER" id="PTHR43065:SF46">
    <property type="entry name" value="C4-DICARBOXYLATE TRANSPORT SENSOR PROTEIN DCTB"/>
    <property type="match status" value="1"/>
</dbReference>
<dbReference type="SUPFAM" id="SSF47384">
    <property type="entry name" value="Homodimeric domain of signal transducing histidine kinase"/>
    <property type="match status" value="1"/>
</dbReference>
<dbReference type="InterPro" id="IPR003661">
    <property type="entry name" value="HisK_dim/P_dom"/>
</dbReference>
<evidence type="ECO:0000256" key="8">
    <source>
        <dbReference type="ARBA" id="ARBA00023012"/>
    </source>
</evidence>
<dbReference type="GO" id="GO:0005524">
    <property type="term" value="F:ATP binding"/>
    <property type="evidence" value="ECO:0007669"/>
    <property type="project" value="UniProtKB-KW"/>
</dbReference>
<dbReference type="EMBL" id="QMFB01000036">
    <property type="protein sequence ID" value="RAV11731.1"/>
    <property type="molecule type" value="Genomic_DNA"/>
</dbReference>
<keyword evidence="3" id="KW-0597">Phosphoprotein</keyword>
<feature type="transmembrane region" description="Helical" evidence="10">
    <location>
        <begin position="252"/>
        <end position="273"/>
    </location>
</feature>
<feature type="transmembrane region" description="Helical" evidence="10">
    <location>
        <begin position="316"/>
        <end position="336"/>
    </location>
</feature>
<keyword evidence="5" id="KW-0547">Nucleotide-binding</keyword>
<evidence type="ECO:0000256" key="6">
    <source>
        <dbReference type="ARBA" id="ARBA00022777"/>
    </source>
</evidence>
<evidence type="ECO:0000256" key="9">
    <source>
        <dbReference type="SAM" id="MobiDB-lite"/>
    </source>
</evidence>
<dbReference type="PRINTS" id="PR00344">
    <property type="entry name" value="BCTRLSENSOR"/>
</dbReference>